<protein>
    <submittedName>
        <fullName evidence="2">DUF190 domain-containing protein</fullName>
    </submittedName>
</protein>
<dbReference type="Gene3D" id="3.30.70.120">
    <property type="match status" value="1"/>
</dbReference>
<dbReference type="SUPFAM" id="SSF54913">
    <property type="entry name" value="GlnB-like"/>
    <property type="match status" value="1"/>
</dbReference>
<dbReference type="InterPro" id="IPR003793">
    <property type="entry name" value="UPF0166"/>
</dbReference>
<comment type="caution">
    <text evidence="2">The sequence shown here is derived from an EMBL/GenBank/DDBJ whole genome shotgun (WGS) entry which is preliminary data.</text>
</comment>
<gene>
    <name evidence="2" type="ORF">ACFPK2_02385</name>
</gene>
<proteinExistence type="inferred from homology"/>
<organism evidence="2 3">
    <name type="scientific">Bosea minatitlanensis</name>
    <dbReference type="NCBI Taxonomy" id="128782"/>
    <lineage>
        <taxon>Bacteria</taxon>
        <taxon>Pseudomonadati</taxon>
        <taxon>Pseudomonadota</taxon>
        <taxon>Alphaproteobacteria</taxon>
        <taxon>Hyphomicrobiales</taxon>
        <taxon>Boseaceae</taxon>
        <taxon>Bosea</taxon>
    </lineage>
</organism>
<dbReference type="PANTHER" id="PTHR35983:SF1">
    <property type="entry name" value="UPF0166 PROTEIN TM_0021"/>
    <property type="match status" value="1"/>
</dbReference>
<dbReference type="EMBL" id="JBHSLI010000001">
    <property type="protein sequence ID" value="MFC5291831.1"/>
    <property type="molecule type" value="Genomic_DNA"/>
</dbReference>
<dbReference type="InterPro" id="IPR015867">
    <property type="entry name" value="N-reg_PII/ATP_PRibTrfase_C"/>
</dbReference>
<evidence type="ECO:0000313" key="2">
    <source>
        <dbReference type="EMBL" id="MFC5291831.1"/>
    </source>
</evidence>
<keyword evidence="3" id="KW-1185">Reference proteome</keyword>
<dbReference type="RefSeq" id="WP_158446952.1">
    <property type="nucleotide sequence ID" value="NZ_JAOAOS010000001.1"/>
</dbReference>
<evidence type="ECO:0000313" key="3">
    <source>
        <dbReference type="Proteomes" id="UP001595976"/>
    </source>
</evidence>
<dbReference type="InterPro" id="IPR011322">
    <property type="entry name" value="N-reg_PII-like_a/b"/>
</dbReference>
<reference evidence="3" key="1">
    <citation type="journal article" date="2019" name="Int. J. Syst. Evol. Microbiol.">
        <title>The Global Catalogue of Microorganisms (GCM) 10K type strain sequencing project: providing services to taxonomists for standard genome sequencing and annotation.</title>
        <authorList>
            <consortium name="The Broad Institute Genomics Platform"/>
            <consortium name="The Broad Institute Genome Sequencing Center for Infectious Disease"/>
            <person name="Wu L."/>
            <person name="Ma J."/>
        </authorList>
    </citation>
    <scope>NUCLEOTIDE SEQUENCE [LARGE SCALE GENOMIC DNA]</scope>
    <source>
        <strain evidence="3">CGMCC 1.15643</strain>
    </source>
</reference>
<name>A0ABW0F0T9_9HYPH</name>
<dbReference type="Proteomes" id="UP001595976">
    <property type="component" value="Unassembled WGS sequence"/>
</dbReference>
<dbReference type="Pfam" id="PF02641">
    <property type="entry name" value="DUF190"/>
    <property type="match status" value="1"/>
</dbReference>
<accession>A0ABW0F0T9</accession>
<dbReference type="PANTHER" id="PTHR35983">
    <property type="entry name" value="UPF0166 PROTEIN TM_0021"/>
    <property type="match status" value="1"/>
</dbReference>
<evidence type="ECO:0000256" key="1">
    <source>
        <dbReference type="ARBA" id="ARBA00010554"/>
    </source>
</evidence>
<sequence>MTNDILMVRIYLSETDHGKRKALMQEILTLLQERHAVQGVTVFRGIAGFGASGEVRADDILRLSVDLPLVVEFFDEPKVAEAAIALLDDLVPGGHIVSWPARRHGTTALPMRQG</sequence>
<comment type="similarity">
    <text evidence="1">Belongs to the UPF0166 family.</text>
</comment>